<feature type="region of interest" description="Disordered" evidence="1">
    <location>
        <begin position="1"/>
        <end position="37"/>
    </location>
</feature>
<dbReference type="AlphaFoldDB" id="A0A6J4HKB2"/>
<accession>A0A6J4HKB2</accession>
<feature type="non-terminal residue" evidence="2">
    <location>
        <position position="37"/>
    </location>
</feature>
<proteinExistence type="predicted"/>
<evidence type="ECO:0000313" key="2">
    <source>
        <dbReference type="EMBL" id="CAA9225716.1"/>
    </source>
</evidence>
<reference evidence="2" key="1">
    <citation type="submission" date="2020-02" db="EMBL/GenBank/DDBJ databases">
        <authorList>
            <person name="Meier V. D."/>
        </authorList>
    </citation>
    <scope>NUCLEOTIDE SEQUENCE</scope>
    <source>
        <strain evidence="2">AVDCRST_MAG57</strain>
    </source>
</reference>
<dbReference type="EMBL" id="CADCTI010000078">
    <property type="protein sequence ID" value="CAA9225716.1"/>
    <property type="molecule type" value="Genomic_DNA"/>
</dbReference>
<feature type="non-terminal residue" evidence="2">
    <location>
        <position position="1"/>
    </location>
</feature>
<evidence type="ECO:0000256" key="1">
    <source>
        <dbReference type="SAM" id="MobiDB-lite"/>
    </source>
</evidence>
<sequence length="37" mass="3736">CVAPLVGPAHPDRRAGTLGAASDVHGRAVHSGGRRPH</sequence>
<protein>
    <submittedName>
        <fullName evidence="2">Uncharacterized protein</fullName>
    </submittedName>
</protein>
<gene>
    <name evidence="2" type="ORF">AVDCRST_MAG57-770</name>
</gene>
<organism evidence="2">
    <name type="scientific">uncultured Blastococcus sp</name>
    <dbReference type="NCBI Taxonomy" id="217144"/>
    <lineage>
        <taxon>Bacteria</taxon>
        <taxon>Bacillati</taxon>
        <taxon>Actinomycetota</taxon>
        <taxon>Actinomycetes</taxon>
        <taxon>Geodermatophilales</taxon>
        <taxon>Geodermatophilaceae</taxon>
        <taxon>Blastococcus</taxon>
        <taxon>environmental samples</taxon>
    </lineage>
</organism>
<name>A0A6J4HKB2_9ACTN</name>